<gene>
    <name evidence="1" type="ORF">HUN84_05130</name>
</gene>
<evidence type="ECO:0000313" key="1">
    <source>
        <dbReference type="EMBL" id="NUI82138.1"/>
    </source>
</evidence>
<evidence type="ECO:0000313" key="2">
    <source>
        <dbReference type="Proteomes" id="UP000610527"/>
    </source>
</evidence>
<dbReference type="InterPro" id="IPR052550">
    <property type="entry name" value="Pyrimidine_5'-ntase_YjjG"/>
</dbReference>
<dbReference type="EMBL" id="JABVEG010000002">
    <property type="protein sequence ID" value="NUI82138.1"/>
    <property type="molecule type" value="Genomic_DNA"/>
</dbReference>
<dbReference type="SFLD" id="SFLDG01129">
    <property type="entry name" value="C1.5:_HAD__Beta-PGM__Phosphata"/>
    <property type="match status" value="1"/>
</dbReference>
<dbReference type="InterPro" id="IPR023214">
    <property type="entry name" value="HAD_sf"/>
</dbReference>
<reference evidence="1 2" key="1">
    <citation type="submission" date="2020-06" db="EMBL/GenBank/DDBJ databases">
        <title>Staphylococcus borealis sp. nov. -A novel member of the Staphylococcaceae family isolated from skin and blood in humans.</title>
        <authorList>
            <person name="Pain M."/>
            <person name="Wolden R."/>
            <person name="Jaen-Luchoro D."/>
            <person name="Salva-Serra F."/>
            <person name="Iglesias B.P."/>
            <person name="Karlsson R."/>
            <person name="Klingenberg C."/>
            <person name="Cavanagh J.P."/>
        </authorList>
    </citation>
    <scope>NUCLEOTIDE SEQUENCE [LARGE SCALE GENOMIC DNA]</scope>
    <source>
        <strain evidence="1 2">58-22</strain>
    </source>
</reference>
<dbReference type="PANTHER" id="PTHR47478:SF1">
    <property type="entry name" value="PYRIMIDINE 5'-NUCLEOTIDASE YJJG"/>
    <property type="match status" value="1"/>
</dbReference>
<dbReference type="SUPFAM" id="SSF56784">
    <property type="entry name" value="HAD-like"/>
    <property type="match status" value="1"/>
</dbReference>
<keyword evidence="2" id="KW-1185">Reference proteome</keyword>
<sequence>MKYNTILLDFDDTLVDFYDAEDKAFHNMAKHYQHYPTAEDFQFFKQINQAHWEAFQENKLTKEEVLSHRFIEYFNHYGIEVDGKQADIMFRDELAKAPIKHFDSTLETIDRLAQNNELYIVTNGVTDTQKRRIAQLQFKDTFAGVFISEETGYQKPMIEFFDYVFDEIGEAKRESAIIVGDSLTSDILGGKNANIATCWFNIRNKKNTSNIEPDYEIKSLDELVKLIEMDNET</sequence>
<protein>
    <submittedName>
        <fullName evidence="1">Noncanonical pyrimidine nucleotidase, YjjG family</fullName>
    </submittedName>
</protein>
<dbReference type="NCBIfam" id="TIGR01549">
    <property type="entry name" value="HAD-SF-IA-v1"/>
    <property type="match status" value="1"/>
</dbReference>
<dbReference type="InterPro" id="IPR006439">
    <property type="entry name" value="HAD-SF_hydro_IA"/>
</dbReference>
<dbReference type="NCBIfam" id="TIGR02254">
    <property type="entry name" value="YjjG_YfnB"/>
    <property type="match status" value="1"/>
</dbReference>
<name>A0ABX2LIN9_9STAP</name>
<dbReference type="Pfam" id="PF13419">
    <property type="entry name" value="HAD_2"/>
    <property type="match status" value="1"/>
</dbReference>
<organism evidence="1 2">
    <name type="scientific">Staphylococcus borealis</name>
    <dbReference type="NCBI Taxonomy" id="2742203"/>
    <lineage>
        <taxon>Bacteria</taxon>
        <taxon>Bacillati</taxon>
        <taxon>Bacillota</taxon>
        <taxon>Bacilli</taxon>
        <taxon>Bacillales</taxon>
        <taxon>Staphylococcaceae</taxon>
        <taxon>Staphylococcus</taxon>
    </lineage>
</organism>
<dbReference type="RefSeq" id="WP_053029180.1">
    <property type="nucleotide sequence ID" value="NZ_CUEE01000002.1"/>
</dbReference>
<dbReference type="PANTHER" id="PTHR47478">
    <property type="match status" value="1"/>
</dbReference>
<comment type="caution">
    <text evidence="1">The sequence shown here is derived from an EMBL/GenBank/DDBJ whole genome shotgun (WGS) entry which is preliminary data.</text>
</comment>
<accession>A0ABX2LIN9</accession>
<dbReference type="Gene3D" id="1.10.150.240">
    <property type="entry name" value="Putative phosphatase, domain 2"/>
    <property type="match status" value="1"/>
</dbReference>
<dbReference type="InterPro" id="IPR036412">
    <property type="entry name" value="HAD-like_sf"/>
</dbReference>
<dbReference type="InterPro" id="IPR011951">
    <property type="entry name" value="HAD-SF_hydro_IA_YjjG/PynA"/>
</dbReference>
<proteinExistence type="predicted"/>
<dbReference type="GeneID" id="74185654"/>
<dbReference type="SFLD" id="SFLDS00003">
    <property type="entry name" value="Haloacid_Dehalogenase"/>
    <property type="match status" value="1"/>
</dbReference>
<dbReference type="Proteomes" id="UP000610527">
    <property type="component" value="Unassembled WGS sequence"/>
</dbReference>
<dbReference type="Gene3D" id="3.40.50.1000">
    <property type="entry name" value="HAD superfamily/HAD-like"/>
    <property type="match status" value="1"/>
</dbReference>
<dbReference type="InterPro" id="IPR041492">
    <property type="entry name" value="HAD_2"/>
</dbReference>
<dbReference type="InterPro" id="IPR023198">
    <property type="entry name" value="PGP-like_dom2"/>
</dbReference>